<proteinExistence type="predicted"/>
<reference evidence="1" key="2">
    <citation type="submission" date="2020-09" db="EMBL/GenBank/DDBJ databases">
        <authorList>
            <person name="Sun Q."/>
            <person name="Kim S."/>
        </authorList>
    </citation>
    <scope>NUCLEOTIDE SEQUENCE</scope>
    <source>
        <strain evidence="1">KCTC 32437</strain>
    </source>
</reference>
<protein>
    <submittedName>
        <fullName evidence="1">Uncharacterized protein</fullName>
    </submittedName>
</protein>
<organism evidence="1 2">
    <name type="scientific">Devosia pacifica</name>
    <dbReference type="NCBI Taxonomy" id="1335967"/>
    <lineage>
        <taxon>Bacteria</taxon>
        <taxon>Pseudomonadati</taxon>
        <taxon>Pseudomonadota</taxon>
        <taxon>Alphaproteobacteria</taxon>
        <taxon>Hyphomicrobiales</taxon>
        <taxon>Devosiaceae</taxon>
        <taxon>Devosia</taxon>
    </lineage>
</organism>
<sequence length="64" mass="6698">MASRTKPSVNRLVETAIYFDDIATASDLYDTVLGFPALVRDSASLLRSSCYSSGALPSLAIAGA</sequence>
<comment type="caution">
    <text evidence="1">The sequence shown here is derived from an EMBL/GenBank/DDBJ whole genome shotgun (WGS) entry which is preliminary data.</text>
</comment>
<gene>
    <name evidence="1" type="ORF">GCM10007989_16420</name>
</gene>
<keyword evidence="2" id="KW-1185">Reference proteome</keyword>
<dbReference type="EMBL" id="BMZE01000002">
    <property type="protein sequence ID" value="GHA21800.1"/>
    <property type="molecule type" value="Genomic_DNA"/>
</dbReference>
<reference evidence="1" key="1">
    <citation type="journal article" date="2014" name="Int. J. Syst. Evol. Microbiol.">
        <title>Complete genome sequence of Corynebacterium casei LMG S-19264T (=DSM 44701T), isolated from a smear-ripened cheese.</title>
        <authorList>
            <consortium name="US DOE Joint Genome Institute (JGI-PGF)"/>
            <person name="Walter F."/>
            <person name="Albersmeier A."/>
            <person name="Kalinowski J."/>
            <person name="Ruckert C."/>
        </authorList>
    </citation>
    <scope>NUCLEOTIDE SEQUENCE</scope>
    <source>
        <strain evidence="1">KCTC 32437</strain>
    </source>
</reference>
<dbReference type="Proteomes" id="UP000646579">
    <property type="component" value="Unassembled WGS sequence"/>
</dbReference>
<evidence type="ECO:0000313" key="2">
    <source>
        <dbReference type="Proteomes" id="UP000646579"/>
    </source>
</evidence>
<accession>A0A918VTI1</accession>
<dbReference type="RefSeq" id="WP_189425145.1">
    <property type="nucleotide sequence ID" value="NZ_BMZE01000002.1"/>
</dbReference>
<name>A0A918VTI1_9HYPH</name>
<dbReference type="AlphaFoldDB" id="A0A918VTI1"/>
<evidence type="ECO:0000313" key="1">
    <source>
        <dbReference type="EMBL" id="GHA21800.1"/>
    </source>
</evidence>